<dbReference type="SUPFAM" id="SSF52540">
    <property type="entry name" value="P-loop containing nucleoside triphosphate hydrolases"/>
    <property type="match status" value="1"/>
</dbReference>
<dbReference type="Proteomes" id="UP000254925">
    <property type="component" value="Unassembled WGS sequence"/>
</dbReference>
<feature type="transmembrane region" description="Helical" evidence="5">
    <location>
        <begin position="158"/>
        <end position="182"/>
    </location>
</feature>
<keyword evidence="3 5" id="KW-1133">Transmembrane helix</keyword>
<dbReference type="PANTHER" id="PTHR24221">
    <property type="entry name" value="ATP-BINDING CASSETTE SUB-FAMILY B"/>
    <property type="match status" value="1"/>
</dbReference>
<evidence type="ECO:0000256" key="1">
    <source>
        <dbReference type="ARBA" id="ARBA00004651"/>
    </source>
</evidence>
<evidence type="ECO:0000256" key="5">
    <source>
        <dbReference type="SAM" id="Phobius"/>
    </source>
</evidence>
<feature type="transmembrane region" description="Helical" evidence="5">
    <location>
        <begin position="269"/>
        <end position="295"/>
    </location>
</feature>
<dbReference type="InterPro" id="IPR039421">
    <property type="entry name" value="Type_1_exporter"/>
</dbReference>
<organism evidence="7 8">
    <name type="scientific">Microvirga subterranea</name>
    <dbReference type="NCBI Taxonomy" id="186651"/>
    <lineage>
        <taxon>Bacteria</taxon>
        <taxon>Pseudomonadati</taxon>
        <taxon>Pseudomonadota</taxon>
        <taxon>Alphaproteobacteria</taxon>
        <taxon>Hyphomicrobiales</taxon>
        <taxon>Methylobacteriaceae</taxon>
        <taxon>Microvirga</taxon>
    </lineage>
</organism>
<evidence type="ECO:0000256" key="3">
    <source>
        <dbReference type="ARBA" id="ARBA00022989"/>
    </source>
</evidence>
<dbReference type="AlphaFoldDB" id="A0A370HUB6"/>
<dbReference type="GO" id="GO:0140359">
    <property type="term" value="F:ABC-type transporter activity"/>
    <property type="evidence" value="ECO:0007669"/>
    <property type="project" value="InterPro"/>
</dbReference>
<keyword evidence="4 5" id="KW-0472">Membrane</keyword>
<evidence type="ECO:0000256" key="2">
    <source>
        <dbReference type="ARBA" id="ARBA00022692"/>
    </source>
</evidence>
<feature type="domain" description="ABC transmembrane type-1" evidence="6">
    <location>
        <begin position="18"/>
        <end position="331"/>
    </location>
</feature>
<dbReference type="GO" id="GO:0005886">
    <property type="term" value="C:plasma membrane"/>
    <property type="evidence" value="ECO:0007669"/>
    <property type="project" value="UniProtKB-SubCell"/>
</dbReference>
<dbReference type="GO" id="GO:0034040">
    <property type="term" value="F:ATPase-coupled lipid transmembrane transporter activity"/>
    <property type="evidence" value="ECO:0007669"/>
    <property type="project" value="TreeGrafter"/>
</dbReference>
<dbReference type="Gene3D" id="3.40.50.300">
    <property type="entry name" value="P-loop containing nucleotide triphosphate hydrolases"/>
    <property type="match status" value="2"/>
</dbReference>
<dbReference type="PANTHER" id="PTHR24221:SF654">
    <property type="entry name" value="ATP-BINDING CASSETTE SUB-FAMILY B MEMBER 6"/>
    <property type="match status" value="1"/>
</dbReference>
<feature type="transmembrane region" description="Helical" evidence="5">
    <location>
        <begin position="21"/>
        <end position="42"/>
    </location>
</feature>
<sequence length="843" mass="90208">MERDPLRLAWNTKPVRHILGFCLLILAGLLLLVGLDLVRIVVDRAIGGAPAPAENAFLRLVITPPASLWPEPLVLFQGFTLGADAFAIATIGGLVVVPVLIALVIALVDFLSVGIGTRALARLRARVVAAVLKAPSGARDEIAAVTALAGTTLARESAVLGAALLTPMQLGGMIGLAFAYVLVTDWRLGATLAVALAVAAILNARRLALRMEAARARQREGEGAETAFADLEHRLPALRAHGTSPFESDRLGQALDRSHRPVESRERRIAVVDAFAAATLMIAPLAVLAVAVWFAPERPPSAGAVASCILAASLAAFGVKEIVQWQRLTTRVHTLLSDIAQSLIALQPRDGQPAHAPLPEHGALVAQGVSAYDRVSGARITGVTLSLAFPSHVALVGDGDAGPRVFAALVGGLIDPSTGRLTYGGVDLSGVDPVERAQRIALAGDTVLIPGTLRDNLLYGCSVPSDEIDGRLWEAIGVAGLDHLIHARGLTGTLNPKREPEVAAAIVESRRAVQAALAGENLDRLVDQFNAERYNRYATIGENLLFGKPIGDTFREDRLAAHPFVRAILEAEDLTKPLARMGLSIATSMIEIFAEIPDGHPLFERFGFFAASDRPYFEDLVERRTEKRRGAQNARDQERLIGLALRYNESRHRLGLLDDVMEARILAARADFTRMLPVSLKPSIEFYDENRFCAAASVQDNVLFGRIASDQAGAAEAVQRVIRRVLTERGLDGEVSRIGLGTPVDIQGSDLTLTEIAAVDLVRCLVRRPAILIVQRALEGLPGPAAERLVASLRRAMIGRGLVLVTPGISPAMDRPAFDAVIRFERGEPVMDSRAREPEALSA</sequence>
<evidence type="ECO:0000259" key="6">
    <source>
        <dbReference type="PROSITE" id="PS50929"/>
    </source>
</evidence>
<protein>
    <submittedName>
        <fullName evidence="7">ABC-type multidrug transport system fused ATPase/permease subunit</fullName>
    </submittedName>
</protein>
<evidence type="ECO:0000313" key="7">
    <source>
        <dbReference type="EMBL" id="RDI62123.1"/>
    </source>
</evidence>
<dbReference type="Gene3D" id="1.20.1560.10">
    <property type="entry name" value="ABC transporter type 1, transmembrane domain"/>
    <property type="match status" value="1"/>
</dbReference>
<dbReference type="InterPro" id="IPR027417">
    <property type="entry name" value="P-loop_NTPase"/>
</dbReference>
<keyword evidence="2 5" id="KW-0812">Transmembrane</keyword>
<dbReference type="GO" id="GO:0005524">
    <property type="term" value="F:ATP binding"/>
    <property type="evidence" value="ECO:0007669"/>
    <property type="project" value="InterPro"/>
</dbReference>
<feature type="transmembrane region" description="Helical" evidence="5">
    <location>
        <begin position="188"/>
        <end position="209"/>
    </location>
</feature>
<feature type="transmembrane region" description="Helical" evidence="5">
    <location>
        <begin position="85"/>
        <end position="116"/>
    </location>
</feature>
<evidence type="ECO:0000256" key="4">
    <source>
        <dbReference type="ARBA" id="ARBA00023136"/>
    </source>
</evidence>
<dbReference type="SUPFAM" id="SSF90123">
    <property type="entry name" value="ABC transporter transmembrane region"/>
    <property type="match status" value="1"/>
</dbReference>
<dbReference type="InterPro" id="IPR036640">
    <property type="entry name" value="ABC1_TM_sf"/>
</dbReference>
<keyword evidence="8" id="KW-1185">Reference proteome</keyword>
<gene>
    <name evidence="7" type="ORF">DES45_101390</name>
</gene>
<comment type="subcellular location">
    <subcellularLocation>
        <location evidence="1">Cell membrane</location>
        <topology evidence="1">Multi-pass membrane protein</topology>
    </subcellularLocation>
</comment>
<name>A0A370HUB6_9HYPH</name>
<dbReference type="EMBL" id="QQBB01000001">
    <property type="protein sequence ID" value="RDI62123.1"/>
    <property type="molecule type" value="Genomic_DNA"/>
</dbReference>
<dbReference type="PROSITE" id="PS50929">
    <property type="entry name" value="ABC_TM1F"/>
    <property type="match status" value="1"/>
</dbReference>
<dbReference type="InterPro" id="IPR011527">
    <property type="entry name" value="ABC1_TM_dom"/>
</dbReference>
<evidence type="ECO:0000313" key="8">
    <source>
        <dbReference type="Proteomes" id="UP000254925"/>
    </source>
</evidence>
<proteinExistence type="predicted"/>
<comment type="caution">
    <text evidence="7">The sequence shown here is derived from an EMBL/GenBank/DDBJ whole genome shotgun (WGS) entry which is preliminary data.</text>
</comment>
<dbReference type="RefSeq" id="WP_114768274.1">
    <property type="nucleotide sequence ID" value="NZ_QQBB01000001.1"/>
</dbReference>
<reference evidence="7 8" key="1">
    <citation type="submission" date="2018-07" db="EMBL/GenBank/DDBJ databases">
        <title>Genomic Encyclopedia of Type Strains, Phase IV (KMG-IV): sequencing the most valuable type-strain genomes for metagenomic binning, comparative biology and taxonomic classification.</title>
        <authorList>
            <person name="Goeker M."/>
        </authorList>
    </citation>
    <scope>NUCLEOTIDE SEQUENCE [LARGE SCALE GENOMIC DNA]</scope>
    <source>
        <strain evidence="7 8">DSM 14364</strain>
    </source>
</reference>
<dbReference type="OrthoDB" id="9760920at2"/>
<accession>A0A370HUB6</accession>